<comment type="caution">
    <text evidence="2">The sequence shown here is derived from an EMBL/GenBank/DDBJ whole genome shotgun (WGS) entry which is preliminary data.</text>
</comment>
<dbReference type="Proteomes" id="UP000178099">
    <property type="component" value="Unassembled WGS sequence"/>
</dbReference>
<dbReference type="AlphaFoldDB" id="A0A1G2DD48"/>
<keyword evidence="1" id="KW-0472">Membrane</keyword>
<keyword evidence="1" id="KW-0812">Transmembrane</keyword>
<proteinExistence type="predicted"/>
<evidence type="ECO:0000313" key="2">
    <source>
        <dbReference type="EMBL" id="OGZ11564.1"/>
    </source>
</evidence>
<keyword evidence="1" id="KW-1133">Transmembrane helix</keyword>
<dbReference type="EMBL" id="MHLN01000018">
    <property type="protein sequence ID" value="OGZ11564.1"/>
    <property type="molecule type" value="Genomic_DNA"/>
</dbReference>
<reference evidence="2 3" key="1">
    <citation type="journal article" date="2016" name="Nat. Commun.">
        <title>Thousands of microbial genomes shed light on interconnected biogeochemical processes in an aquifer system.</title>
        <authorList>
            <person name="Anantharaman K."/>
            <person name="Brown C.T."/>
            <person name="Hug L.A."/>
            <person name="Sharon I."/>
            <person name="Castelle C.J."/>
            <person name="Probst A.J."/>
            <person name="Thomas B.C."/>
            <person name="Singh A."/>
            <person name="Wilkins M.J."/>
            <person name="Karaoz U."/>
            <person name="Brodie E.L."/>
            <person name="Williams K.H."/>
            <person name="Hubbard S.S."/>
            <person name="Banfield J.F."/>
        </authorList>
    </citation>
    <scope>NUCLEOTIDE SEQUENCE [LARGE SCALE GENOMIC DNA]</scope>
</reference>
<accession>A0A1G2DD48</accession>
<feature type="transmembrane region" description="Helical" evidence="1">
    <location>
        <begin position="12"/>
        <end position="30"/>
    </location>
</feature>
<organism evidence="2 3">
    <name type="scientific">Candidatus Lloydbacteria bacterium RIFCSPHIGHO2_02_FULL_51_22</name>
    <dbReference type="NCBI Taxonomy" id="1798663"/>
    <lineage>
        <taxon>Bacteria</taxon>
        <taxon>Candidatus Lloydiibacteriota</taxon>
    </lineage>
</organism>
<evidence type="ECO:0000256" key="1">
    <source>
        <dbReference type="SAM" id="Phobius"/>
    </source>
</evidence>
<gene>
    <name evidence="2" type="ORF">A3D67_00160</name>
</gene>
<name>A0A1G2DD48_9BACT</name>
<sequence length="131" mass="14850">METTTHDGGKEFPLGTILLVISGFSFPMLLERSKALEELLSFMLDRPVNVNVEDFRQAKEVCVKGLLRQIPSLNTEELGKSITKIEPWLQGRSTDRIRDEAFSRWVADLIPAHGETILVHQIQKKFLADAM</sequence>
<evidence type="ECO:0000313" key="3">
    <source>
        <dbReference type="Proteomes" id="UP000178099"/>
    </source>
</evidence>
<protein>
    <submittedName>
        <fullName evidence="2">Uncharacterized protein</fullName>
    </submittedName>
</protein>